<reference evidence="2" key="1">
    <citation type="journal article" date="2015" name="Nat. Genet.">
        <title>The genome and transcriptome of the zoonotic hookworm Ancylostoma ceylanicum identify infection-specific gene families.</title>
        <authorList>
            <person name="Schwarz E.M."/>
            <person name="Hu Y."/>
            <person name="Antoshechkin I."/>
            <person name="Miller M.M."/>
            <person name="Sternberg P.W."/>
            <person name="Aroian R.V."/>
        </authorList>
    </citation>
    <scope>NUCLEOTIDE SEQUENCE</scope>
    <source>
        <strain evidence="2">HY135</strain>
    </source>
</reference>
<dbReference type="AlphaFoldDB" id="A0A016T2F3"/>
<name>A0A016T2F3_9BILA</name>
<gene>
    <name evidence="1" type="primary">Acey_s0147.g2594</name>
    <name evidence="1" type="ORF">Y032_0147g2594</name>
</gene>
<proteinExistence type="predicted"/>
<sequence length="67" mass="7911">MLEDEVCMRLVEFTRKGRVFRKWTFERCGDKSCSGKPPDCFSHKLIEEGLSNADDDDDSVRISRRRR</sequence>
<evidence type="ECO:0000313" key="1">
    <source>
        <dbReference type="EMBL" id="EYB96759.1"/>
    </source>
</evidence>
<dbReference type="OrthoDB" id="10524628at2759"/>
<keyword evidence="2" id="KW-1185">Reference proteome</keyword>
<accession>A0A016T2F3</accession>
<protein>
    <submittedName>
        <fullName evidence="1">Uncharacterized protein</fullName>
    </submittedName>
</protein>
<dbReference type="EMBL" id="JARK01001483">
    <property type="protein sequence ID" value="EYB96759.1"/>
    <property type="molecule type" value="Genomic_DNA"/>
</dbReference>
<comment type="caution">
    <text evidence="1">The sequence shown here is derived from an EMBL/GenBank/DDBJ whole genome shotgun (WGS) entry which is preliminary data.</text>
</comment>
<organism evidence="1 2">
    <name type="scientific">Ancylostoma ceylanicum</name>
    <dbReference type="NCBI Taxonomy" id="53326"/>
    <lineage>
        <taxon>Eukaryota</taxon>
        <taxon>Metazoa</taxon>
        <taxon>Ecdysozoa</taxon>
        <taxon>Nematoda</taxon>
        <taxon>Chromadorea</taxon>
        <taxon>Rhabditida</taxon>
        <taxon>Rhabditina</taxon>
        <taxon>Rhabditomorpha</taxon>
        <taxon>Strongyloidea</taxon>
        <taxon>Ancylostomatidae</taxon>
        <taxon>Ancylostomatinae</taxon>
        <taxon>Ancylostoma</taxon>
    </lineage>
</organism>
<evidence type="ECO:0000313" key="2">
    <source>
        <dbReference type="Proteomes" id="UP000024635"/>
    </source>
</evidence>
<dbReference type="Proteomes" id="UP000024635">
    <property type="component" value="Unassembled WGS sequence"/>
</dbReference>